<name>A0ABW0Z094_9ACTN</name>
<dbReference type="SMART" id="SM00020">
    <property type="entry name" value="Tryp_SPc"/>
    <property type="match status" value="1"/>
</dbReference>
<dbReference type="InterPro" id="IPR001254">
    <property type="entry name" value="Trypsin_dom"/>
</dbReference>
<dbReference type="Pfam" id="PF00089">
    <property type="entry name" value="Trypsin"/>
    <property type="match status" value="1"/>
</dbReference>
<dbReference type="PRINTS" id="PR00722">
    <property type="entry name" value="CHYMOTRYPSIN"/>
</dbReference>
<evidence type="ECO:0000313" key="5">
    <source>
        <dbReference type="EMBL" id="MFC5721457.1"/>
    </source>
</evidence>
<dbReference type="EC" id="3.4.21.-" evidence="5"/>
<keyword evidence="5" id="KW-0378">Hydrolase</keyword>
<dbReference type="CDD" id="cd22954">
    <property type="entry name" value="PLL_lectin"/>
    <property type="match status" value="1"/>
</dbReference>
<feature type="domain" description="Peptidase S1" evidence="4">
    <location>
        <begin position="31"/>
        <end position="252"/>
    </location>
</feature>
<organism evidence="5 6">
    <name type="scientific">Streptomyces gamaensis</name>
    <dbReference type="NCBI Taxonomy" id="1763542"/>
    <lineage>
        <taxon>Bacteria</taxon>
        <taxon>Bacillati</taxon>
        <taxon>Actinomycetota</taxon>
        <taxon>Actinomycetes</taxon>
        <taxon>Kitasatosporales</taxon>
        <taxon>Streptomycetaceae</taxon>
        <taxon>Streptomyces</taxon>
    </lineage>
</organism>
<dbReference type="Gene3D" id="2.120.10.70">
    <property type="entry name" value="Fucose-specific lectin"/>
    <property type="match status" value="1"/>
</dbReference>
<dbReference type="InterPro" id="IPR001314">
    <property type="entry name" value="Peptidase_S1A"/>
</dbReference>
<keyword evidence="3" id="KW-0732">Signal</keyword>
<dbReference type="RefSeq" id="WP_390316747.1">
    <property type="nucleotide sequence ID" value="NZ_JBHSPB010000008.1"/>
</dbReference>
<dbReference type="PANTHER" id="PTHR24276:SF98">
    <property type="entry name" value="FI18310P1-RELATED"/>
    <property type="match status" value="1"/>
</dbReference>
<dbReference type="InterPro" id="IPR050430">
    <property type="entry name" value="Peptidase_S1"/>
</dbReference>
<comment type="similarity">
    <text evidence="1">Belongs to the peptidase S1 family.</text>
</comment>
<sequence>MPAIRQRAAWTTAVTTLAVAAGLLTATPANAVVGQKVKDGSYEFTAKLDIGGERSCSAALVEQQWLLTAASCFADKPGSQVAPGAPKLKTMATIGRTDLTRGDQGTVAEVVELVPRDDRDLVMAKLANPVAGISPVKIATNVPLMGEDARITGYGRTKDEWAPDRLQQAAFTVNAVDEATLGLTSKDADAASCLGDAGAPAFREIGDRIEVVGVNSRFWQGGCLGASESETRKGVVDARVDNIAGWIEQIRSTTMLFPAENRTSGVYAANDNTSEVFLLGSDKQIYSSSYRTGSPGWNKWTRVSNGEFTSAPSAVYHADKNIVEVFAIGTDRQVYHSFHTPGSADWSGWQLVAPGEATGQLQTVYHADKRTIEVFAVGADRQIYHAWYTTGEPGWSKWNLVAPDRFTLINASYDVGRSTSSVFAIGTDGQIYRSAYKTGSSGWSRWQLIAPGTATALASVNHRDKQVTEIFALGTDQRIYHSWSGDGGNSWSGWDLIADGRFSALNAVYHADKKTTELFALGVGRQVYHSFYTTGAPRWSAWSPVAAGQFTSVPTAFYHTDKNTVEVLNVGLDGQVYHSFYTTGSDGWTRWSKLAS</sequence>
<evidence type="ECO:0000259" key="4">
    <source>
        <dbReference type="PROSITE" id="PS50240"/>
    </source>
</evidence>
<keyword evidence="2" id="KW-1015">Disulfide bond</keyword>
<comment type="caution">
    <text evidence="5">The sequence shown here is derived from an EMBL/GenBank/DDBJ whole genome shotgun (WGS) entry which is preliminary data.</text>
</comment>
<evidence type="ECO:0000256" key="3">
    <source>
        <dbReference type="SAM" id="SignalP"/>
    </source>
</evidence>
<dbReference type="PANTHER" id="PTHR24276">
    <property type="entry name" value="POLYSERASE-RELATED"/>
    <property type="match status" value="1"/>
</dbReference>
<evidence type="ECO:0000256" key="1">
    <source>
        <dbReference type="ARBA" id="ARBA00007664"/>
    </source>
</evidence>
<feature type="chain" id="PRO_5046792652" evidence="3">
    <location>
        <begin position="32"/>
        <end position="596"/>
    </location>
</feature>
<protein>
    <submittedName>
        <fullName evidence="5">Trypsin-like serine protease</fullName>
        <ecNumber evidence="5">3.4.21.-</ecNumber>
    </submittedName>
</protein>
<dbReference type="InterPro" id="IPR058502">
    <property type="entry name" value="PLL-like_beta-prop"/>
</dbReference>
<proteinExistence type="inferred from homology"/>
<reference evidence="6" key="1">
    <citation type="journal article" date="2019" name="Int. J. Syst. Evol. Microbiol.">
        <title>The Global Catalogue of Microorganisms (GCM) 10K type strain sequencing project: providing services to taxonomists for standard genome sequencing and annotation.</title>
        <authorList>
            <consortium name="The Broad Institute Genomics Platform"/>
            <consortium name="The Broad Institute Genome Sequencing Center for Infectious Disease"/>
            <person name="Wu L."/>
            <person name="Ma J."/>
        </authorList>
    </citation>
    <scope>NUCLEOTIDE SEQUENCE [LARGE SCALE GENOMIC DNA]</scope>
    <source>
        <strain evidence="6">CGMCC 4.7304</strain>
    </source>
</reference>
<dbReference type="SUPFAM" id="SSF89372">
    <property type="entry name" value="Fucose-specific lectin"/>
    <property type="match status" value="1"/>
</dbReference>
<feature type="signal peptide" evidence="3">
    <location>
        <begin position="1"/>
        <end position="31"/>
    </location>
</feature>
<accession>A0ABW0Z094</accession>
<evidence type="ECO:0000313" key="6">
    <source>
        <dbReference type="Proteomes" id="UP001596083"/>
    </source>
</evidence>
<dbReference type="Proteomes" id="UP001596083">
    <property type="component" value="Unassembled WGS sequence"/>
</dbReference>
<dbReference type="Pfam" id="PF26607">
    <property type="entry name" value="DUF8189"/>
    <property type="match status" value="1"/>
</dbReference>
<dbReference type="SUPFAM" id="SSF50494">
    <property type="entry name" value="Trypsin-like serine proteases"/>
    <property type="match status" value="1"/>
</dbReference>
<dbReference type="EMBL" id="JBHSPB010000008">
    <property type="protein sequence ID" value="MFC5721457.1"/>
    <property type="molecule type" value="Genomic_DNA"/>
</dbReference>
<dbReference type="InterPro" id="IPR009003">
    <property type="entry name" value="Peptidase_S1_PA"/>
</dbReference>
<dbReference type="PROSITE" id="PS50240">
    <property type="entry name" value="TRYPSIN_DOM"/>
    <property type="match status" value="1"/>
</dbReference>
<dbReference type="Gene3D" id="2.40.10.10">
    <property type="entry name" value="Trypsin-like serine proteases"/>
    <property type="match status" value="1"/>
</dbReference>
<dbReference type="InterPro" id="IPR043504">
    <property type="entry name" value="Peptidase_S1_PA_chymotrypsin"/>
</dbReference>
<keyword evidence="6" id="KW-1185">Reference proteome</keyword>
<evidence type="ECO:0000256" key="2">
    <source>
        <dbReference type="ARBA" id="ARBA00023157"/>
    </source>
</evidence>
<dbReference type="GO" id="GO:0016787">
    <property type="term" value="F:hydrolase activity"/>
    <property type="evidence" value="ECO:0007669"/>
    <property type="project" value="UniProtKB-KW"/>
</dbReference>
<gene>
    <name evidence="5" type="ORF">ACFP1Z_14895</name>
</gene>